<evidence type="ECO:0000313" key="4">
    <source>
        <dbReference type="Proteomes" id="UP000199700"/>
    </source>
</evidence>
<evidence type="ECO:0008006" key="5">
    <source>
        <dbReference type="Google" id="ProtNLM"/>
    </source>
</evidence>
<dbReference type="OrthoDB" id="8914130at2"/>
<feature type="transmembrane region" description="Helical" evidence="2">
    <location>
        <begin position="412"/>
        <end position="429"/>
    </location>
</feature>
<sequence length="553" mass="61722">MTEPRTTNRAAEKSTNGSRLREFFASPVVWDWILALLTLLPALVFTALFFPGRANVDIANQYAQATGDIPFSDWHPPIMSAVWRVLIGLTGESGSLFVLQVAILALACWLLGVLVHRWGEHRWVSLVGPAIMATPWVVSQMTTMWKDTQMAVAMLLAVVLLIITRFVPKTWVLWIPAVVLLVYAFGLRKNAIFAIIPIAVYVAWLLVKRLRSSPQRDSRLLSRFVAKRGLATAVASLLVLMVLGAGVKATDLAIASQEDVAATGQISQIFLDDVMFSVPDDELQASDAPAELKDKISTARDKCLEKGEIWDAYWNCYDMGATEEPFSPIAHQDDLRDLWLSEVITHPLRYVEYRAAVFSFYFFSSALEYWPADWHYDAAKVGLEQGNDKADYIVKPYVEDFALDTFPMLFKPWFWTLLAGLLLAFGYRARRRSSTFATAAVSSPAKSTAETTSKPVQKMVSRPADARTFWPEITMLATSALFYVVGYFPIVPSNHFRYTFWPALAVTTALLFVLAMWRSKRTEAASDGSEGSKPADTSDIVDNSDTREPGDTP</sequence>
<keyword evidence="2" id="KW-0812">Transmembrane</keyword>
<gene>
    <name evidence="3" type="ORF">SAMN04489751_2917</name>
</gene>
<reference evidence="3" key="1">
    <citation type="submission" date="2016-10" db="EMBL/GenBank/DDBJ databases">
        <authorList>
            <person name="Varghese N."/>
            <person name="Submissions S."/>
        </authorList>
    </citation>
    <scope>NUCLEOTIDE SEQUENCE [LARGE SCALE GENOMIC DNA]</scope>
    <source>
        <strain evidence="3">DSM 22082</strain>
    </source>
</reference>
<dbReference type="EMBL" id="LT629739">
    <property type="protein sequence ID" value="SDS80595.1"/>
    <property type="molecule type" value="Genomic_DNA"/>
</dbReference>
<organism evidence="3 4">
    <name type="scientific">Brevibacterium sandarakinum</name>
    <dbReference type="NCBI Taxonomy" id="629680"/>
    <lineage>
        <taxon>Bacteria</taxon>
        <taxon>Bacillati</taxon>
        <taxon>Actinomycetota</taxon>
        <taxon>Actinomycetes</taxon>
        <taxon>Micrococcales</taxon>
        <taxon>Brevibacteriaceae</taxon>
        <taxon>Brevibacterium</taxon>
    </lineage>
</organism>
<feature type="transmembrane region" description="Helical" evidence="2">
    <location>
        <begin position="228"/>
        <end position="247"/>
    </location>
</feature>
<keyword evidence="2" id="KW-1133">Transmembrane helix</keyword>
<evidence type="ECO:0000256" key="2">
    <source>
        <dbReference type="SAM" id="Phobius"/>
    </source>
</evidence>
<accession>A0A1H1V7B8</accession>
<proteinExistence type="predicted"/>
<feature type="transmembrane region" description="Helical" evidence="2">
    <location>
        <begin position="150"/>
        <end position="168"/>
    </location>
</feature>
<dbReference type="RefSeq" id="WP_092106635.1">
    <property type="nucleotide sequence ID" value="NZ_LT629739.1"/>
</dbReference>
<dbReference type="AlphaFoldDB" id="A0A1H1V7B8"/>
<evidence type="ECO:0000313" key="3">
    <source>
        <dbReference type="EMBL" id="SDS80595.1"/>
    </source>
</evidence>
<name>A0A1H1V7B8_BRESA</name>
<feature type="transmembrane region" description="Helical" evidence="2">
    <location>
        <begin position="121"/>
        <end position="138"/>
    </location>
</feature>
<feature type="transmembrane region" description="Helical" evidence="2">
    <location>
        <begin position="29"/>
        <end position="50"/>
    </location>
</feature>
<dbReference type="STRING" id="629680.SAMN04489751_2917"/>
<feature type="transmembrane region" description="Helical" evidence="2">
    <location>
        <begin position="174"/>
        <end position="207"/>
    </location>
</feature>
<feature type="transmembrane region" description="Helical" evidence="2">
    <location>
        <begin position="500"/>
        <end position="517"/>
    </location>
</feature>
<keyword evidence="2" id="KW-0472">Membrane</keyword>
<feature type="compositionally biased region" description="Basic and acidic residues" evidence="1">
    <location>
        <begin position="544"/>
        <end position="553"/>
    </location>
</feature>
<feature type="transmembrane region" description="Helical" evidence="2">
    <location>
        <begin position="469"/>
        <end position="488"/>
    </location>
</feature>
<dbReference type="Proteomes" id="UP000199700">
    <property type="component" value="Chromosome"/>
</dbReference>
<evidence type="ECO:0000256" key="1">
    <source>
        <dbReference type="SAM" id="MobiDB-lite"/>
    </source>
</evidence>
<keyword evidence="4" id="KW-1185">Reference proteome</keyword>
<feature type="region of interest" description="Disordered" evidence="1">
    <location>
        <begin position="523"/>
        <end position="553"/>
    </location>
</feature>
<protein>
    <recommendedName>
        <fullName evidence="5">Dolichyl-phosphate-mannose-protein mannosyltransferase</fullName>
    </recommendedName>
</protein>
<feature type="transmembrane region" description="Helical" evidence="2">
    <location>
        <begin position="96"/>
        <end position="115"/>
    </location>
</feature>